<dbReference type="PANTHER" id="PTHR10134">
    <property type="entry name" value="CYTOCHROME B-C1 COMPLEX SUBUNIT RIESKE, MITOCHONDRIAL"/>
    <property type="match status" value="1"/>
</dbReference>
<dbReference type="GO" id="GO:0008121">
    <property type="term" value="F:quinol-cytochrome-c reductase activity"/>
    <property type="evidence" value="ECO:0007669"/>
    <property type="project" value="UniProtKB-EC"/>
</dbReference>
<evidence type="ECO:0000256" key="15">
    <source>
        <dbReference type="ARBA" id="ARBA00023014"/>
    </source>
</evidence>
<keyword evidence="14" id="KW-0408">Iron</keyword>
<dbReference type="NCBIfam" id="TIGR01416">
    <property type="entry name" value="Rieske_proteo"/>
    <property type="match status" value="1"/>
</dbReference>
<dbReference type="AlphaFoldDB" id="A0A3B0VWB0"/>
<dbReference type="Gene3D" id="2.102.10.10">
    <property type="entry name" value="Rieske [2Fe-2S] iron-sulphur domain"/>
    <property type="match status" value="1"/>
</dbReference>
<keyword evidence="15" id="KW-0411">Iron-sulfur</keyword>
<dbReference type="InterPro" id="IPR036922">
    <property type="entry name" value="Rieske_2Fe-2S_sf"/>
</dbReference>
<keyword evidence="6" id="KW-0813">Transport</keyword>
<evidence type="ECO:0000256" key="11">
    <source>
        <dbReference type="ARBA" id="ARBA00022967"/>
    </source>
</evidence>
<dbReference type="GO" id="GO:0016491">
    <property type="term" value="F:oxidoreductase activity"/>
    <property type="evidence" value="ECO:0007669"/>
    <property type="project" value="UniProtKB-KW"/>
</dbReference>
<feature type="domain" description="Rieske" evidence="21">
    <location>
        <begin position="82"/>
        <end position="187"/>
    </location>
</feature>
<proteinExistence type="predicted"/>
<sequence length="195" mass="21281">MTDNVNKSRRTLLLSTGAVGVVGAGFAAVPFLKSWLPSERAKAAGGPVKADISKVEPGQMLNVLWRGQPVFVVNRTQQQLDVLPSLNDKLKDPESEGSVQPEYASTITRSRKKNLLVVVGICTHLGCSPKYYPDLVPQKFDVEWKGGFFCPCHSSRFDISGRVFSGSPASRNLDVPPYTFLDDNTIEIGNDGEQV</sequence>
<evidence type="ECO:0000256" key="7">
    <source>
        <dbReference type="ARBA" id="ARBA00022475"/>
    </source>
</evidence>
<dbReference type="PROSITE" id="PS51318">
    <property type="entry name" value="TAT"/>
    <property type="match status" value="1"/>
</dbReference>
<evidence type="ECO:0000256" key="9">
    <source>
        <dbReference type="ARBA" id="ARBA00022714"/>
    </source>
</evidence>
<keyword evidence="9" id="KW-0001">2Fe-2S</keyword>
<evidence type="ECO:0000256" key="2">
    <source>
        <dbReference type="ARBA" id="ARBA00004162"/>
    </source>
</evidence>
<dbReference type="InterPro" id="IPR006311">
    <property type="entry name" value="TAT_signal"/>
</dbReference>
<comment type="catalytic activity">
    <reaction evidence="18">
        <text>a quinol + 2 Fe(III)-[cytochrome c](out) = a quinone + 2 Fe(II)-[cytochrome c](out) + 2 H(+)(out)</text>
        <dbReference type="Rhea" id="RHEA:11484"/>
        <dbReference type="Rhea" id="RHEA-COMP:10350"/>
        <dbReference type="Rhea" id="RHEA-COMP:14399"/>
        <dbReference type="ChEBI" id="CHEBI:15378"/>
        <dbReference type="ChEBI" id="CHEBI:24646"/>
        <dbReference type="ChEBI" id="CHEBI:29033"/>
        <dbReference type="ChEBI" id="CHEBI:29034"/>
        <dbReference type="ChEBI" id="CHEBI:132124"/>
        <dbReference type="EC" id="7.1.1.8"/>
    </reaction>
</comment>
<evidence type="ECO:0000256" key="1">
    <source>
        <dbReference type="ARBA" id="ARBA00002444"/>
    </source>
</evidence>
<evidence type="ECO:0000256" key="10">
    <source>
        <dbReference type="ARBA" id="ARBA00022723"/>
    </source>
</evidence>
<keyword evidence="17" id="KW-1015">Disulfide bond</keyword>
<keyword evidence="10" id="KW-0479">Metal-binding</keyword>
<evidence type="ECO:0000256" key="16">
    <source>
        <dbReference type="ARBA" id="ARBA00023136"/>
    </source>
</evidence>
<evidence type="ECO:0000256" key="13">
    <source>
        <dbReference type="ARBA" id="ARBA00022989"/>
    </source>
</evidence>
<dbReference type="InterPro" id="IPR017941">
    <property type="entry name" value="Rieske_2Fe-2S"/>
</dbReference>
<evidence type="ECO:0000259" key="21">
    <source>
        <dbReference type="PROSITE" id="PS51296"/>
    </source>
</evidence>
<dbReference type="EC" id="7.1.1.8" evidence="4"/>
<evidence type="ECO:0000256" key="4">
    <source>
        <dbReference type="ARBA" id="ARBA00012951"/>
    </source>
</evidence>
<dbReference type="InterPro" id="IPR019470">
    <property type="entry name" value="Ubiq_cytC_Rdtase_Fe-S_su_TAT"/>
</dbReference>
<dbReference type="InterPro" id="IPR014349">
    <property type="entry name" value="Rieske_Fe-S_prot"/>
</dbReference>
<dbReference type="Pfam" id="PF10399">
    <property type="entry name" value="UCR_Fe-S_N"/>
    <property type="match status" value="1"/>
</dbReference>
<comment type="cofactor">
    <cofactor evidence="20">
        <name>[2Fe-2S] cluster</name>
        <dbReference type="ChEBI" id="CHEBI:190135"/>
    </cofactor>
</comment>
<keyword evidence="11" id="KW-1278">Translocase</keyword>
<dbReference type="Gene3D" id="1.20.5.510">
    <property type="entry name" value="Single helix bin"/>
    <property type="match status" value="1"/>
</dbReference>
<keyword evidence="12" id="KW-0249">Electron transport</keyword>
<evidence type="ECO:0000313" key="22">
    <source>
        <dbReference type="EMBL" id="VAW47361.1"/>
    </source>
</evidence>
<evidence type="ECO:0000256" key="5">
    <source>
        <dbReference type="ARBA" id="ARBA00019816"/>
    </source>
</evidence>
<comment type="subcellular location">
    <subcellularLocation>
        <location evidence="2">Cell membrane</location>
        <topology evidence="2">Single-pass membrane protein</topology>
    </subcellularLocation>
</comment>
<gene>
    <name evidence="22" type="ORF">MNBD_GAMMA02-118</name>
</gene>
<dbReference type="InterPro" id="IPR006317">
    <property type="entry name" value="Ubiquinol_cyt_c_Rdtase_Fe-S-su"/>
</dbReference>
<name>A0A3B0VWB0_9ZZZZ</name>
<evidence type="ECO:0000256" key="20">
    <source>
        <dbReference type="ARBA" id="ARBA00034078"/>
    </source>
</evidence>
<evidence type="ECO:0000256" key="19">
    <source>
        <dbReference type="ARBA" id="ARBA00032409"/>
    </source>
</evidence>
<keyword evidence="8" id="KW-0812">Transmembrane</keyword>
<evidence type="ECO:0000256" key="8">
    <source>
        <dbReference type="ARBA" id="ARBA00022692"/>
    </source>
</evidence>
<dbReference type="PROSITE" id="PS51296">
    <property type="entry name" value="RIESKE"/>
    <property type="match status" value="1"/>
</dbReference>
<dbReference type="PRINTS" id="PR00162">
    <property type="entry name" value="RIESKE"/>
</dbReference>
<evidence type="ECO:0000256" key="12">
    <source>
        <dbReference type="ARBA" id="ARBA00022982"/>
    </source>
</evidence>
<dbReference type="GO" id="GO:0005886">
    <property type="term" value="C:plasma membrane"/>
    <property type="evidence" value="ECO:0007669"/>
    <property type="project" value="UniProtKB-SubCell"/>
</dbReference>
<dbReference type="GO" id="GO:0046872">
    <property type="term" value="F:metal ion binding"/>
    <property type="evidence" value="ECO:0007669"/>
    <property type="project" value="UniProtKB-KW"/>
</dbReference>
<comment type="function">
    <text evidence="1">Component of the ubiquinol-cytochrome c reductase complex (complex III or cytochrome b-c1 complex), which is a respiratory chain that generates an electrochemical potential coupled to ATP synthesis.</text>
</comment>
<keyword evidence="16" id="KW-0472">Membrane</keyword>
<dbReference type="SUPFAM" id="SSF50022">
    <property type="entry name" value="ISP domain"/>
    <property type="match status" value="1"/>
</dbReference>
<evidence type="ECO:0000256" key="6">
    <source>
        <dbReference type="ARBA" id="ARBA00022448"/>
    </source>
</evidence>
<dbReference type="Pfam" id="PF00355">
    <property type="entry name" value="Rieske"/>
    <property type="match status" value="1"/>
</dbReference>
<dbReference type="GO" id="GO:0051537">
    <property type="term" value="F:2 iron, 2 sulfur cluster binding"/>
    <property type="evidence" value="ECO:0007669"/>
    <property type="project" value="UniProtKB-KW"/>
</dbReference>
<evidence type="ECO:0000256" key="17">
    <source>
        <dbReference type="ARBA" id="ARBA00023157"/>
    </source>
</evidence>
<evidence type="ECO:0000256" key="14">
    <source>
        <dbReference type="ARBA" id="ARBA00023004"/>
    </source>
</evidence>
<keyword evidence="22" id="KW-0560">Oxidoreductase</keyword>
<dbReference type="InterPro" id="IPR005805">
    <property type="entry name" value="Rieske_Fe-S_prot_C"/>
</dbReference>
<dbReference type="EMBL" id="UOFA01000339">
    <property type="protein sequence ID" value="VAW47361.1"/>
    <property type="molecule type" value="Genomic_DNA"/>
</dbReference>
<protein>
    <recommendedName>
        <fullName evidence="5">Ubiquinol-cytochrome c reductase iron-sulfur subunit</fullName>
        <ecNumber evidence="4">7.1.1.8</ecNumber>
    </recommendedName>
    <alternativeName>
        <fullName evidence="19">Rieske iron-sulfur protein</fullName>
    </alternativeName>
</protein>
<reference evidence="22" key="1">
    <citation type="submission" date="2018-06" db="EMBL/GenBank/DDBJ databases">
        <authorList>
            <person name="Zhirakovskaya E."/>
        </authorList>
    </citation>
    <scope>NUCLEOTIDE SEQUENCE</scope>
</reference>
<accession>A0A3B0VWB0</accession>
<evidence type="ECO:0000256" key="3">
    <source>
        <dbReference type="ARBA" id="ARBA00011649"/>
    </source>
</evidence>
<organism evidence="22">
    <name type="scientific">hydrothermal vent metagenome</name>
    <dbReference type="NCBI Taxonomy" id="652676"/>
    <lineage>
        <taxon>unclassified sequences</taxon>
        <taxon>metagenomes</taxon>
        <taxon>ecological metagenomes</taxon>
    </lineage>
</organism>
<dbReference type="CDD" id="cd03470">
    <property type="entry name" value="Rieske_cytochrome_bc1"/>
    <property type="match status" value="1"/>
</dbReference>
<comment type="subunit">
    <text evidence="3">The main subunits of complex b-c1 are: cytochrome b, cytochrome c1 and the Rieske protein.</text>
</comment>
<evidence type="ECO:0000256" key="18">
    <source>
        <dbReference type="ARBA" id="ARBA00029351"/>
    </source>
</evidence>
<keyword evidence="7" id="KW-1003">Cell membrane</keyword>
<keyword evidence="13" id="KW-1133">Transmembrane helix</keyword>